<accession>A0ABY2YVJ3</accession>
<sequence>MNLYSINAEYKNNTLNVSAPFKFALPDKGPTKDAIVNKVLMDIAIAVKPFAFFSEASDIMSLLTSDSEIKIENNELTLKYKDHEGTFKMNGDSWYMKGY</sequence>
<reference evidence="1 2" key="1">
    <citation type="submission" date="2018-08" db="EMBL/GenBank/DDBJ databases">
        <title>Comparative genomics of wild bee and flower associated Lactobacillus reveals potential adaptation to the bee host.</title>
        <authorList>
            <person name="Vuong H.Q."/>
            <person name="Mcfrederick Q.S."/>
        </authorList>
    </citation>
    <scope>NUCLEOTIDE SEQUENCE [LARGE SCALE GENOMIC DNA]</scope>
    <source>
        <strain evidence="1 2">HV_04</strain>
    </source>
</reference>
<proteinExistence type="predicted"/>
<evidence type="ECO:0000313" key="1">
    <source>
        <dbReference type="EMBL" id="TPR12750.1"/>
    </source>
</evidence>
<protein>
    <submittedName>
        <fullName evidence="1">Uncharacterized protein</fullName>
    </submittedName>
</protein>
<evidence type="ECO:0000313" key="2">
    <source>
        <dbReference type="Proteomes" id="UP000767392"/>
    </source>
</evidence>
<gene>
    <name evidence="1" type="ORF">DY048_06990</name>
</gene>
<dbReference type="EMBL" id="QUAM01000006">
    <property type="protein sequence ID" value="TPR12750.1"/>
    <property type="molecule type" value="Genomic_DNA"/>
</dbReference>
<dbReference type="Proteomes" id="UP000767392">
    <property type="component" value="Unassembled WGS sequence"/>
</dbReference>
<keyword evidence="2" id="KW-1185">Reference proteome</keyword>
<name>A0ABY2YVJ3_9LACO</name>
<organism evidence="1 2">
    <name type="scientific">Apilactobacillus timberlakei</name>
    <dbReference type="NCBI Taxonomy" id="2008380"/>
    <lineage>
        <taxon>Bacteria</taxon>
        <taxon>Bacillati</taxon>
        <taxon>Bacillota</taxon>
        <taxon>Bacilli</taxon>
        <taxon>Lactobacillales</taxon>
        <taxon>Lactobacillaceae</taxon>
        <taxon>Apilactobacillus</taxon>
    </lineage>
</organism>
<dbReference type="RefSeq" id="WP_105988535.1">
    <property type="nucleotide sequence ID" value="NZ_POST01000011.1"/>
</dbReference>
<comment type="caution">
    <text evidence="1">The sequence shown here is derived from an EMBL/GenBank/DDBJ whole genome shotgun (WGS) entry which is preliminary data.</text>
</comment>